<dbReference type="RefSeq" id="XP_009166211.1">
    <property type="nucleotide sequence ID" value="XM_009167947.1"/>
</dbReference>
<evidence type="ECO:0000313" key="3">
    <source>
        <dbReference type="Proteomes" id="UP000054324"/>
    </source>
</evidence>
<evidence type="ECO:0000259" key="1">
    <source>
        <dbReference type="Pfam" id="PF25525"/>
    </source>
</evidence>
<protein>
    <recommendedName>
        <fullName evidence="1">Serine/threonine-protein kinase D1-3-like ubiquitin-like domain-containing protein</fullName>
    </recommendedName>
</protein>
<evidence type="ECO:0000313" key="2">
    <source>
        <dbReference type="EMBL" id="KER30043.1"/>
    </source>
</evidence>
<accession>A0A074ZRJ1</accession>
<proteinExistence type="predicted"/>
<feature type="domain" description="Serine/threonine-protein kinase D1-3-like ubiquitin-like" evidence="1">
    <location>
        <begin position="7"/>
        <end position="85"/>
    </location>
</feature>
<name>A0A074ZRJ1_OPIVI</name>
<reference evidence="2 3" key="1">
    <citation type="submission" date="2013-11" db="EMBL/GenBank/DDBJ databases">
        <title>Opisthorchis viverrini - life in the bile duct.</title>
        <authorList>
            <person name="Young N.D."/>
            <person name="Nagarajan N."/>
            <person name="Lin S.J."/>
            <person name="Korhonen P.K."/>
            <person name="Jex A.R."/>
            <person name="Hall R.S."/>
            <person name="Safavi-Hemami H."/>
            <person name="Kaewkong W."/>
            <person name="Bertrand D."/>
            <person name="Gao S."/>
            <person name="Seet Q."/>
            <person name="Wongkham S."/>
            <person name="Teh B.T."/>
            <person name="Wongkham C."/>
            <person name="Intapan P.M."/>
            <person name="Maleewong W."/>
            <person name="Yang X."/>
            <person name="Hu M."/>
            <person name="Wang Z."/>
            <person name="Hofmann A."/>
            <person name="Sternberg P.W."/>
            <person name="Tan P."/>
            <person name="Wang J."/>
            <person name="Gasser R.B."/>
        </authorList>
    </citation>
    <scope>NUCLEOTIDE SEQUENCE [LARGE SCALE GENOMIC DNA]</scope>
</reference>
<organism evidence="2 3">
    <name type="scientific">Opisthorchis viverrini</name>
    <name type="common">Southeast Asian liver fluke</name>
    <dbReference type="NCBI Taxonomy" id="6198"/>
    <lineage>
        <taxon>Eukaryota</taxon>
        <taxon>Metazoa</taxon>
        <taxon>Spiralia</taxon>
        <taxon>Lophotrochozoa</taxon>
        <taxon>Platyhelminthes</taxon>
        <taxon>Trematoda</taxon>
        <taxon>Digenea</taxon>
        <taxon>Opisthorchiida</taxon>
        <taxon>Opisthorchiata</taxon>
        <taxon>Opisthorchiidae</taxon>
        <taxon>Opisthorchis</taxon>
    </lineage>
</organism>
<gene>
    <name evidence="2" type="ORF">T265_13246</name>
</gene>
<feature type="non-terminal residue" evidence="2">
    <location>
        <position position="86"/>
    </location>
</feature>
<dbReference type="EMBL" id="KL596667">
    <property type="protein sequence ID" value="KER30043.1"/>
    <property type="molecule type" value="Genomic_DNA"/>
</dbReference>
<keyword evidence="3" id="KW-1185">Reference proteome</keyword>
<dbReference type="Pfam" id="PF25525">
    <property type="entry name" value="Ubiquitin_PRKD1_N"/>
    <property type="match status" value="1"/>
</dbReference>
<sequence>MGFSLFLRFDAYQACAYVEKEFLLDDILDAAAELVQKLVRIRSDKPIRLQHHLLLFTTDEGEGGTLKPAKTKEDIYPGCVVQIVLP</sequence>
<dbReference type="AlphaFoldDB" id="A0A074ZRJ1"/>
<dbReference type="InterPro" id="IPR057764">
    <property type="entry name" value="Ubiquitin_PRKD1-3_N"/>
</dbReference>
<dbReference type="KEGG" id="ovi:T265_13246"/>
<dbReference type="OrthoDB" id="10300883at2759"/>
<dbReference type="CTD" id="20327413"/>
<dbReference type="GeneID" id="20327413"/>
<dbReference type="Proteomes" id="UP000054324">
    <property type="component" value="Unassembled WGS sequence"/>
</dbReference>